<organism evidence="1 2">
    <name type="scientific">Streptomyces glomeratus</name>
    <dbReference type="NCBI Taxonomy" id="284452"/>
    <lineage>
        <taxon>Bacteria</taxon>
        <taxon>Bacillati</taxon>
        <taxon>Actinomycetota</taxon>
        <taxon>Actinomycetes</taxon>
        <taxon>Kitasatosporales</taxon>
        <taxon>Streptomycetaceae</taxon>
        <taxon>Streptomyces</taxon>
    </lineage>
</organism>
<protein>
    <submittedName>
        <fullName evidence="1">Uncharacterized protein</fullName>
    </submittedName>
</protein>
<comment type="caution">
    <text evidence="1">The sequence shown here is derived from an EMBL/GenBank/DDBJ whole genome shotgun (WGS) entry which is preliminary data.</text>
</comment>
<sequence>MGIADLTGGCDAGFGAPRKAFAATGCGARFVAWDELVVVQTPACA</sequence>
<dbReference type="Proteomes" id="UP001501532">
    <property type="component" value="Unassembled WGS sequence"/>
</dbReference>
<evidence type="ECO:0000313" key="1">
    <source>
        <dbReference type="EMBL" id="GAA3066294.1"/>
    </source>
</evidence>
<keyword evidence="2" id="KW-1185">Reference proteome</keyword>
<evidence type="ECO:0000313" key="2">
    <source>
        <dbReference type="Proteomes" id="UP001501532"/>
    </source>
</evidence>
<dbReference type="EMBL" id="BAAAUF010000058">
    <property type="protein sequence ID" value="GAA3066294.1"/>
    <property type="molecule type" value="Genomic_DNA"/>
</dbReference>
<reference evidence="2" key="1">
    <citation type="journal article" date="2019" name="Int. J. Syst. Evol. Microbiol.">
        <title>The Global Catalogue of Microorganisms (GCM) 10K type strain sequencing project: providing services to taxonomists for standard genome sequencing and annotation.</title>
        <authorList>
            <consortium name="The Broad Institute Genomics Platform"/>
            <consortium name="The Broad Institute Genome Sequencing Center for Infectious Disease"/>
            <person name="Wu L."/>
            <person name="Ma J."/>
        </authorList>
    </citation>
    <scope>NUCLEOTIDE SEQUENCE [LARGE SCALE GENOMIC DNA]</scope>
    <source>
        <strain evidence="2">JCM 9091</strain>
    </source>
</reference>
<gene>
    <name evidence="1" type="ORF">GCM10010448_57140</name>
</gene>
<proteinExistence type="predicted"/>
<name>A0ABP6M0Y5_9ACTN</name>
<accession>A0ABP6M0Y5</accession>